<evidence type="ECO:0000313" key="4">
    <source>
        <dbReference type="Proteomes" id="UP000759537"/>
    </source>
</evidence>
<feature type="region of interest" description="Disordered" evidence="1">
    <location>
        <begin position="1"/>
        <end position="24"/>
    </location>
</feature>
<evidence type="ECO:0000259" key="2">
    <source>
        <dbReference type="PROSITE" id="PS50206"/>
    </source>
</evidence>
<name>A0A9P5MPI5_9AGAM</name>
<dbReference type="EMBL" id="WHVB01000054">
    <property type="protein sequence ID" value="KAF8464727.1"/>
    <property type="molecule type" value="Genomic_DNA"/>
</dbReference>
<keyword evidence="4" id="KW-1185">Reference proteome</keyword>
<sequence length="132" mass="14318">MERPPKPTPAWALSFPEPRSHPPNISPDELHELAVIPGAINLPAQTFYPLLPTLTSLLARIPIVVFHCSSSLGRATRCAGWLEDALPPDSKCKVLILEGGMKAWHVRFGEDKQMVVVMPVEEAEGTGTGTGK</sequence>
<protein>
    <recommendedName>
        <fullName evidence="2">Rhodanese domain-containing protein</fullName>
    </recommendedName>
</protein>
<gene>
    <name evidence="3" type="ORF">DFH94DRAFT_784947</name>
</gene>
<dbReference type="Pfam" id="PF00581">
    <property type="entry name" value="Rhodanese"/>
    <property type="match status" value="1"/>
</dbReference>
<dbReference type="InterPro" id="IPR001763">
    <property type="entry name" value="Rhodanese-like_dom"/>
</dbReference>
<dbReference type="Proteomes" id="UP000759537">
    <property type="component" value="Unassembled WGS sequence"/>
</dbReference>
<dbReference type="OrthoDB" id="8300214at2759"/>
<organism evidence="3 4">
    <name type="scientific">Russula ochroleuca</name>
    <dbReference type="NCBI Taxonomy" id="152965"/>
    <lineage>
        <taxon>Eukaryota</taxon>
        <taxon>Fungi</taxon>
        <taxon>Dikarya</taxon>
        <taxon>Basidiomycota</taxon>
        <taxon>Agaricomycotina</taxon>
        <taxon>Agaricomycetes</taxon>
        <taxon>Russulales</taxon>
        <taxon>Russulaceae</taxon>
        <taxon>Russula</taxon>
    </lineage>
</organism>
<dbReference type="InterPro" id="IPR036873">
    <property type="entry name" value="Rhodanese-like_dom_sf"/>
</dbReference>
<dbReference type="Gene3D" id="3.40.250.10">
    <property type="entry name" value="Rhodanese-like domain"/>
    <property type="match status" value="1"/>
</dbReference>
<accession>A0A9P5MPI5</accession>
<dbReference type="PROSITE" id="PS50206">
    <property type="entry name" value="RHODANESE_3"/>
    <property type="match status" value="1"/>
</dbReference>
<reference evidence="3" key="2">
    <citation type="journal article" date="2020" name="Nat. Commun.">
        <title>Large-scale genome sequencing of mycorrhizal fungi provides insights into the early evolution of symbiotic traits.</title>
        <authorList>
            <person name="Miyauchi S."/>
            <person name="Kiss E."/>
            <person name="Kuo A."/>
            <person name="Drula E."/>
            <person name="Kohler A."/>
            <person name="Sanchez-Garcia M."/>
            <person name="Morin E."/>
            <person name="Andreopoulos B."/>
            <person name="Barry K.W."/>
            <person name="Bonito G."/>
            <person name="Buee M."/>
            <person name="Carver A."/>
            <person name="Chen C."/>
            <person name="Cichocki N."/>
            <person name="Clum A."/>
            <person name="Culley D."/>
            <person name="Crous P.W."/>
            <person name="Fauchery L."/>
            <person name="Girlanda M."/>
            <person name="Hayes R.D."/>
            <person name="Keri Z."/>
            <person name="LaButti K."/>
            <person name="Lipzen A."/>
            <person name="Lombard V."/>
            <person name="Magnuson J."/>
            <person name="Maillard F."/>
            <person name="Murat C."/>
            <person name="Nolan M."/>
            <person name="Ohm R.A."/>
            <person name="Pangilinan J."/>
            <person name="Pereira M.F."/>
            <person name="Perotto S."/>
            <person name="Peter M."/>
            <person name="Pfister S."/>
            <person name="Riley R."/>
            <person name="Sitrit Y."/>
            <person name="Stielow J.B."/>
            <person name="Szollosi G."/>
            <person name="Zifcakova L."/>
            <person name="Stursova M."/>
            <person name="Spatafora J.W."/>
            <person name="Tedersoo L."/>
            <person name="Vaario L.M."/>
            <person name="Yamada A."/>
            <person name="Yan M."/>
            <person name="Wang P."/>
            <person name="Xu J."/>
            <person name="Bruns T."/>
            <person name="Baldrian P."/>
            <person name="Vilgalys R."/>
            <person name="Dunand C."/>
            <person name="Henrissat B."/>
            <person name="Grigoriev I.V."/>
            <person name="Hibbett D."/>
            <person name="Nagy L.G."/>
            <person name="Martin F.M."/>
        </authorList>
    </citation>
    <scope>NUCLEOTIDE SEQUENCE</scope>
    <source>
        <strain evidence="3">Prilba</strain>
    </source>
</reference>
<evidence type="ECO:0000313" key="3">
    <source>
        <dbReference type="EMBL" id="KAF8464727.1"/>
    </source>
</evidence>
<reference evidence="3" key="1">
    <citation type="submission" date="2019-10" db="EMBL/GenBank/DDBJ databases">
        <authorList>
            <consortium name="DOE Joint Genome Institute"/>
            <person name="Kuo A."/>
            <person name="Miyauchi S."/>
            <person name="Kiss E."/>
            <person name="Drula E."/>
            <person name="Kohler A."/>
            <person name="Sanchez-Garcia M."/>
            <person name="Andreopoulos B."/>
            <person name="Barry K.W."/>
            <person name="Bonito G."/>
            <person name="Buee M."/>
            <person name="Carver A."/>
            <person name="Chen C."/>
            <person name="Cichocki N."/>
            <person name="Clum A."/>
            <person name="Culley D."/>
            <person name="Crous P.W."/>
            <person name="Fauchery L."/>
            <person name="Girlanda M."/>
            <person name="Hayes R."/>
            <person name="Keri Z."/>
            <person name="LaButti K."/>
            <person name="Lipzen A."/>
            <person name="Lombard V."/>
            <person name="Magnuson J."/>
            <person name="Maillard F."/>
            <person name="Morin E."/>
            <person name="Murat C."/>
            <person name="Nolan M."/>
            <person name="Ohm R."/>
            <person name="Pangilinan J."/>
            <person name="Pereira M."/>
            <person name="Perotto S."/>
            <person name="Peter M."/>
            <person name="Riley R."/>
            <person name="Sitrit Y."/>
            <person name="Stielow B."/>
            <person name="Szollosi G."/>
            <person name="Zifcakova L."/>
            <person name="Stursova M."/>
            <person name="Spatafora J.W."/>
            <person name="Tedersoo L."/>
            <person name="Vaario L.-M."/>
            <person name="Yamada A."/>
            <person name="Yan M."/>
            <person name="Wang P."/>
            <person name="Xu J."/>
            <person name="Bruns T."/>
            <person name="Baldrian P."/>
            <person name="Vilgalys R."/>
            <person name="Henrissat B."/>
            <person name="Grigoriev I.V."/>
            <person name="Hibbett D."/>
            <person name="Nagy L.G."/>
            <person name="Martin F.M."/>
        </authorList>
    </citation>
    <scope>NUCLEOTIDE SEQUENCE</scope>
    <source>
        <strain evidence="3">Prilba</strain>
    </source>
</reference>
<dbReference type="AlphaFoldDB" id="A0A9P5MPI5"/>
<comment type="caution">
    <text evidence="3">The sequence shown here is derived from an EMBL/GenBank/DDBJ whole genome shotgun (WGS) entry which is preliminary data.</text>
</comment>
<evidence type="ECO:0000256" key="1">
    <source>
        <dbReference type="SAM" id="MobiDB-lite"/>
    </source>
</evidence>
<feature type="domain" description="Rhodanese" evidence="2">
    <location>
        <begin position="36"/>
        <end position="113"/>
    </location>
</feature>
<proteinExistence type="predicted"/>
<dbReference type="SUPFAM" id="SSF52821">
    <property type="entry name" value="Rhodanese/Cell cycle control phosphatase"/>
    <property type="match status" value="1"/>
</dbReference>